<dbReference type="HOGENOM" id="CLU_021164_0_2_1"/>
<evidence type="ECO:0000313" key="2">
    <source>
        <dbReference type="Proteomes" id="UP000008064"/>
    </source>
</evidence>
<dbReference type="AlphaFoldDB" id="F8NJK9"/>
<dbReference type="Proteomes" id="UP000008064">
    <property type="component" value="Unassembled WGS sequence"/>
</dbReference>
<name>F8NJK9_SERL9</name>
<accession>F8NJK9</accession>
<dbReference type="OrthoDB" id="3258386at2759"/>
<dbReference type="RefSeq" id="XP_007314301.1">
    <property type="nucleotide sequence ID" value="XM_007314239.1"/>
</dbReference>
<dbReference type="SUPFAM" id="SSF52047">
    <property type="entry name" value="RNI-like"/>
    <property type="match status" value="1"/>
</dbReference>
<dbReference type="InterPro" id="IPR032675">
    <property type="entry name" value="LRR_dom_sf"/>
</dbReference>
<dbReference type="Gene3D" id="3.80.10.10">
    <property type="entry name" value="Ribonuclease Inhibitor"/>
    <property type="match status" value="1"/>
</dbReference>
<evidence type="ECO:0008006" key="3">
    <source>
        <dbReference type="Google" id="ProtNLM"/>
    </source>
</evidence>
<dbReference type="EMBL" id="GL945429">
    <property type="protein sequence ID" value="EGO30059.1"/>
    <property type="molecule type" value="Genomic_DNA"/>
</dbReference>
<dbReference type="KEGG" id="sla:SERLADRAFT_433978"/>
<sequence>MHKCLLVPDILSIIFKHILPEDPDSAEALEDDWQRSLAVLARTCRLFSDPALDVLWADLHDVEPILRCLPEDIWSGTGDSLCLRRPLCSKDLTIIRQYTHRVRKLQRGLDFDSITSTAHQDVYRAFTFLPISPPLFPNLQQLTDCRLHTNEDIPFFRRLIAGPSIKTAVLNVDGAITTFDASDVLSQAVCQWNQLEELTCDALLNKQGMYHLAALDSLRSLNLDASNWRFDMYKNFDYPDDKSMFPHLQNLKLCFTARSSGDACPIILRIFRSVPKQIHLEFCTPVGFDSIQASLAILGDKCGENHSLQKITVLFRPSGEEDQSLVLETIRPILRFSSMTDVNIGFFVSLSLDDGALRDIALAWPNLQSLHLNWGYGSDPDNHSRVSIAGLIELLALCPKLISLGIVLDTRILPAPTAERPGGGTYNQAITSLHLGDSQISDPIAVAMIFSDILPRLNTIVASKYHAKWRQVVAQLANFSLIKNETGAYRDHMSDVHCFA</sequence>
<reference evidence="2" key="1">
    <citation type="journal article" date="2011" name="Science">
        <title>The plant cell wall-decomposing machinery underlies the functional diversity of forest fungi.</title>
        <authorList>
            <person name="Eastwood D.C."/>
            <person name="Floudas D."/>
            <person name="Binder M."/>
            <person name="Majcherczyk A."/>
            <person name="Schneider P."/>
            <person name="Aerts A."/>
            <person name="Asiegbu F.O."/>
            <person name="Baker S.E."/>
            <person name="Barry K."/>
            <person name="Bendiksby M."/>
            <person name="Blumentritt M."/>
            <person name="Coutinho P.M."/>
            <person name="Cullen D."/>
            <person name="de Vries R.P."/>
            <person name="Gathman A."/>
            <person name="Goodell B."/>
            <person name="Henrissat B."/>
            <person name="Ihrmark K."/>
            <person name="Kauserud H."/>
            <person name="Kohler A."/>
            <person name="LaButti K."/>
            <person name="Lapidus A."/>
            <person name="Lavin J.L."/>
            <person name="Lee Y.-H."/>
            <person name="Lindquist E."/>
            <person name="Lilly W."/>
            <person name="Lucas S."/>
            <person name="Morin E."/>
            <person name="Murat C."/>
            <person name="Oguiza J.A."/>
            <person name="Park J."/>
            <person name="Pisabarro A.G."/>
            <person name="Riley R."/>
            <person name="Rosling A."/>
            <person name="Salamov A."/>
            <person name="Schmidt O."/>
            <person name="Schmutz J."/>
            <person name="Skrede I."/>
            <person name="Stenlid J."/>
            <person name="Wiebenga A."/>
            <person name="Xie X."/>
            <person name="Kuees U."/>
            <person name="Hibbett D.S."/>
            <person name="Hoffmeister D."/>
            <person name="Hoegberg N."/>
            <person name="Martin F."/>
            <person name="Grigoriev I.V."/>
            <person name="Watkinson S.C."/>
        </authorList>
    </citation>
    <scope>NUCLEOTIDE SEQUENCE [LARGE SCALE GENOMIC DNA]</scope>
    <source>
        <strain evidence="2">S7.9</strain>
    </source>
</reference>
<dbReference type="GeneID" id="18814273"/>
<gene>
    <name evidence="1" type="ORF">SERLADRAFT_433978</name>
</gene>
<organism evidence="2">
    <name type="scientific">Serpula lacrymans var. lacrymans (strain S7.9)</name>
    <name type="common">Dry rot fungus</name>
    <dbReference type="NCBI Taxonomy" id="578457"/>
    <lineage>
        <taxon>Eukaryota</taxon>
        <taxon>Fungi</taxon>
        <taxon>Dikarya</taxon>
        <taxon>Basidiomycota</taxon>
        <taxon>Agaricomycotina</taxon>
        <taxon>Agaricomycetes</taxon>
        <taxon>Agaricomycetidae</taxon>
        <taxon>Boletales</taxon>
        <taxon>Coniophorineae</taxon>
        <taxon>Serpulaceae</taxon>
        <taxon>Serpula</taxon>
    </lineage>
</organism>
<proteinExistence type="predicted"/>
<evidence type="ECO:0000313" key="1">
    <source>
        <dbReference type="EMBL" id="EGO30059.1"/>
    </source>
</evidence>
<protein>
    <recommendedName>
        <fullName evidence="3">F-box domain-containing protein</fullName>
    </recommendedName>
</protein>